<dbReference type="Proteomes" id="UP000278036">
    <property type="component" value="Unassembled WGS sequence"/>
</dbReference>
<sequence length="217" mass="22125">MPFDARNLTPLDSAGGFTMWLYTTTDTRAAVLAQGYFASAAGKLMPGHLILLQTSDALSLIPVRSNGAVGNGLVLDATAPPVRITTGAALKILFRLGAATVQTRTVALDPVPAGLYIGRSFTVSARVTGPVATLVFSIVNGSGAVVAGPVSVSALSGSASVTFTAPAPGSGYRVVVRDAGEPLVTQTSTSFVVTEPYVLLTEAGNTMLMQDGGELLI</sequence>
<reference evidence="1 4" key="1">
    <citation type="submission" date="2018-09" db="EMBL/GenBank/DDBJ databases">
        <title>Roseomonas sp. nov., isolated from feces of Tibetan antelopes in the Qinghai-Tibet plateau, China.</title>
        <authorList>
            <person name="Tian Z."/>
        </authorList>
    </citation>
    <scope>NUCLEOTIDE SEQUENCE [LARGE SCALE GENOMIC DNA]</scope>
    <source>
        <strain evidence="2 3">Z23</strain>
        <strain evidence="1 4">Z24</strain>
    </source>
</reference>
<comment type="caution">
    <text evidence="1">The sequence shown here is derived from an EMBL/GenBank/DDBJ whole genome shotgun (WGS) entry which is preliminary data.</text>
</comment>
<dbReference type="AlphaFoldDB" id="A0A3A9JGB7"/>
<keyword evidence="3" id="KW-1185">Reference proteome</keyword>
<dbReference type="EMBL" id="RFLX01000012">
    <property type="protein sequence ID" value="RMI20388.1"/>
    <property type="molecule type" value="Genomic_DNA"/>
</dbReference>
<name>A0A3A9JGB7_9PROT</name>
<dbReference type="InParanoid" id="A0A3A9JGB7"/>
<evidence type="ECO:0000313" key="1">
    <source>
        <dbReference type="EMBL" id="RKK03535.1"/>
    </source>
</evidence>
<organism evidence="1 4">
    <name type="scientific">Teichococcus wenyumeiae</name>
    <dbReference type="NCBI Taxonomy" id="2478470"/>
    <lineage>
        <taxon>Bacteria</taxon>
        <taxon>Pseudomonadati</taxon>
        <taxon>Pseudomonadota</taxon>
        <taxon>Alphaproteobacteria</taxon>
        <taxon>Acetobacterales</taxon>
        <taxon>Roseomonadaceae</taxon>
        <taxon>Roseomonas</taxon>
    </lineage>
</organism>
<dbReference type="OrthoDB" id="7265155at2"/>
<evidence type="ECO:0000313" key="3">
    <source>
        <dbReference type="Proteomes" id="UP000274097"/>
    </source>
</evidence>
<accession>A0A3A9JGB7</accession>
<dbReference type="Proteomes" id="UP000274097">
    <property type="component" value="Unassembled WGS sequence"/>
</dbReference>
<dbReference type="RefSeq" id="WP_120638919.1">
    <property type="nucleotide sequence ID" value="NZ_RAQU01000081.1"/>
</dbReference>
<dbReference type="EMBL" id="RAQU01000081">
    <property type="protein sequence ID" value="RKK03535.1"/>
    <property type="molecule type" value="Genomic_DNA"/>
</dbReference>
<evidence type="ECO:0000313" key="2">
    <source>
        <dbReference type="EMBL" id="RMI20388.1"/>
    </source>
</evidence>
<gene>
    <name evidence="1" type="ORF">D6Z83_14025</name>
    <name evidence="2" type="ORF">EBE87_16420</name>
</gene>
<evidence type="ECO:0000313" key="4">
    <source>
        <dbReference type="Proteomes" id="UP000278036"/>
    </source>
</evidence>
<protein>
    <submittedName>
        <fullName evidence="1">Uncharacterized protein</fullName>
    </submittedName>
</protein>
<proteinExistence type="predicted"/>